<dbReference type="Proteomes" id="UP001149813">
    <property type="component" value="Unassembled WGS sequence"/>
</dbReference>
<accession>A0A9W7XU44</accession>
<feature type="non-terminal residue" evidence="2">
    <location>
        <position position="268"/>
    </location>
</feature>
<feature type="region of interest" description="Disordered" evidence="1">
    <location>
        <begin position="137"/>
        <end position="159"/>
    </location>
</feature>
<name>A0A9W7XU44_9FUNG</name>
<evidence type="ECO:0000256" key="1">
    <source>
        <dbReference type="SAM" id="MobiDB-lite"/>
    </source>
</evidence>
<comment type="caution">
    <text evidence="2">The sequence shown here is derived from an EMBL/GenBank/DDBJ whole genome shotgun (WGS) entry which is preliminary data.</text>
</comment>
<dbReference type="AlphaFoldDB" id="A0A9W7XU44"/>
<organism evidence="2 3">
    <name type="scientific">Coemansia erecta</name>
    <dbReference type="NCBI Taxonomy" id="147472"/>
    <lineage>
        <taxon>Eukaryota</taxon>
        <taxon>Fungi</taxon>
        <taxon>Fungi incertae sedis</taxon>
        <taxon>Zoopagomycota</taxon>
        <taxon>Kickxellomycotina</taxon>
        <taxon>Kickxellomycetes</taxon>
        <taxon>Kickxellales</taxon>
        <taxon>Kickxellaceae</taxon>
        <taxon>Coemansia</taxon>
    </lineage>
</organism>
<gene>
    <name evidence="2" type="ORF">LPJ53_006492</name>
</gene>
<protein>
    <submittedName>
        <fullName evidence="2">Uncharacterized protein</fullName>
    </submittedName>
</protein>
<dbReference type="EMBL" id="JANBOJ010000867">
    <property type="protein sequence ID" value="KAJ1718487.1"/>
    <property type="molecule type" value="Genomic_DNA"/>
</dbReference>
<keyword evidence="3" id="KW-1185">Reference proteome</keyword>
<feature type="compositionally biased region" description="Low complexity" evidence="1">
    <location>
        <begin position="137"/>
        <end position="154"/>
    </location>
</feature>
<reference evidence="2" key="1">
    <citation type="submission" date="2022-07" db="EMBL/GenBank/DDBJ databases">
        <title>Phylogenomic reconstructions and comparative analyses of Kickxellomycotina fungi.</title>
        <authorList>
            <person name="Reynolds N.K."/>
            <person name="Stajich J.E."/>
            <person name="Barry K."/>
            <person name="Grigoriev I.V."/>
            <person name="Crous P."/>
            <person name="Smith M.E."/>
        </authorList>
    </citation>
    <scope>NUCLEOTIDE SEQUENCE</scope>
    <source>
        <strain evidence="2">NBRC 32514</strain>
    </source>
</reference>
<feature type="region of interest" description="Disordered" evidence="1">
    <location>
        <begin position="1"/>
        <end position="24"/>
    </location>
</feature>
<proteinExistence type="predicted"/>
<feature type="compositionally biased region" description="Pro residues" evidence="1">
    <location>
        <begin position="1"/>
        <end position="10"/>
    </location>
</feature>
<evidence type="ECO:0000313" key="2">
    <source>
        <dbReference type="EMBL" id="KAJ1718487.1"/>
    </source>
</evidence>
<evidence type="ECO:0000313" key="3">
    <source>
        <dbReference type="Proteomes" id="UP001149813"/>
    </source>
</evidence>
<sequence length="268" mass="28481">MSAPRVPKPGSPMDSIYTSSSQVSTPSRQYFSVPDLQEALSAALAFAQKLGIRHMDPRNETSVDTLKGYLALYDTYRANVFNDHIPNGNSSAHKHDNIASALQYFAILMQHTAARITQLEGNVAVGGKPGSQVIDVPTPTSATPQASTPDSSAAGTSVAGTGEHEAMDVDVASDVRAPSTLKHGIDDVALVRSLLLASLEPGIEQKTVCHADTIQKQELSTLLESLYSQLFQTATHSVQSVNNAEIIVSQLVEAILAKESDMVGKLLA</sequence>